<keyword evidence="2" id="KW-1185">Reference proteome</keyword>
<gene>
    <name evidence="1" type="ORF">A3Q56_08254</name>
</gene>
<dbReference type="EMBL" id="LWCA01002194">
    <property type="protein sequence ID" value="OAF64041.1"/>
    <property type="molecule type" value="Genomic_DNA"/>
</dbReference>
<accession>A0A177ARM2</accession>
<sequence>MVISFVILTLDYNIEQIEKARQKYELLFVIH</sequence>
<feature type="non-terminal residue" evidence="1">
    <location>
        <position position="31"/>
    </location>
</feature>
<evidence type="ECO:0000313" key="2">
    <source>
        <dbReference type="Proteomes" id="UP000078046"/>
    </source>
</evidence>
<comment type="caution">
    <text evidence="1">The sequence shown here is derived from an EMBL/GenBank/DDBJ whole genome shotgun (WGS) entry which is preliminary data.</text>
</comment>
<proteinExistence type="predicted"/>
<protein>
    <submittedName>
        <fullName evidence="1">Uncharacterized protein</fullName>
    </submittedName>
</protein>
<evidence type="ECO:0000313" key="1">
    <source>
        <dbReference type="EMBL" id="OAF64041.1"/>
    </source>
</evidence>
<name>A0A177ARM2_9BILA</name>
<organism evidence="1 2">
    <name type="scientific">Intoshia linei</name>
    <dbReference type="NCBI Taxonomy" id="1819745"/>
    <lineage>
        <taxon>Eukaryota</taxon>
        <taxon>Metazoa</taxon>
        <taxon>Spiralia</taxon>
        <taxon>Lophotrochozoa</taxon>
        <taxon>Mesozoa</taxon>
        <taxon>Orthonectida</taxon>
        <taxon>Rhopaluridae</taxon>
        <taxon>Intoshia</taxon>
    </lineage>
</organism>
<dbReference type="Proteomes" id="UP000078046">
    <property type="component" value="Unassembled WGS sequence"/>
</dbReference>
<reference evidence="1 2" key="1">
    <citation type="submission" date="2016-04" db="EMBL/GenBank/DDBJ databases">
        <title>The genome of Intoshia linei affirms orthonectids as highly simplified spiralians.</title>
        <authorList>
            <person name="Mikhailov K.V."/>
            <person name="Slusarev G.S."/>
            <person name="Nikitin M.A."/>
            <person name="Logacheva M.D."/>
            <person name="Penin A."/>
            <person name="Aleoshin V."/>
            <person name="Panchin Y.V."/>
        </authorList>
    </citation>
    <scope>NUCLEOTIDE SEQUENCE [LARGE SCALE GENOMIC DNA]</scope>
    <source>
        <strain evidence="1">Intl2013</strain>
        <tissue evidence="1">Whole animal</tissue>
    </source>
</reference>
<dbReference type="AlphaFoldDB" id="A0A177ARM2"/>